<proteinExistence type="predicted"/>
<dbReference type="PROSITE" id="PS51178">
    <property type="entry name" value="PASTA"/>
    <property type="match status" value="1"/>
</dbReference>
<dbReference type="Gene3D" id="3.30.10.20">
    <property type="match status" value="1"/>
</dbReference>
<dbReference type="Proteomes" id="UP001142372">
    <property type="component" value="Unassembled WGS sequence"/>
</dbReference>
<keyword evidence="1" id="KW-0732">Signal</keyword>
<keyword evidence="4" id="KW-1185">Reference proteome</keyword>
<protein>
    <recommendedName>
        <fullName evidence="2">PASTA domain-containing protein</fullName>
    </recommendedName>
</protein>
<evidence type="ECO:0000259" key="2">
    <source>
        <dbReference type="PROSITE" id="PS51178"/>
    </source>
</evidence>
<feature type="chain" id="PRO_5040741681" description="PASTA domain-containing protein" evidence="1">
    <location>
        <begin position="27"/>
        <end position="109"/>
    </location>
</feature>
<dbReference type="Pfam" id="PF03793">
    <property type="entry name" value="PASTA"/>
    <property type="match status" value="1"/>
</dbReference>
<organism evidence="3 4">
    <name type="scientific">Leifsonia poae</name>
    <dbReference type="NCBI Taxonomy" id="110933"/>
    <lineage>
        <taxon>Bacteria</taxon>
        <taxon>Bacillati</taxon>
        <taxon>Actinomycetota</taxon>
        <taxon>Actinomycetes</taxon>
        <taxon>Micrococcales</taxon>
        <taxon>Microbacteriaceae</taxon>
        <taxon>Leifsonia</taxon>
    </lineage>
</organism>
<dbReference type="InterPro" id="IPR005543">
    <property type="entry name" value="PASTA_dom"/>
</dbReference>
<dbReference type="EMBL" id="BSEN01000012">
    <property type="protein sequence ID" value="GLJ76935.1"/>
    <property type="molecule type" value="Genomic_DNA"/>
</dbReference>
<name>A0A9W6M0H7_9MICO</name>
<sequence>MHGPGLHGPMLMRTARFALVVALAVAGLTACETVAPPTSDTTAAALIDVVGKPSDLAAKLLRGADYQVVVHNAEGDAVALSPKRLVTAQSPVGGTKLNPGRTVIITVGD</sequence>
<feature type="signal peptide" evidence="1">
    <location>
        <begin position="1"/>
        <end position="26"/>
    </location>
</feature>
<accession>A0A9W6M0H7</accession>
<comment type="caution">
    <text evidence="3">The sequence shown here is derived from an EMBL/GenBank/DDBJ whole genome shotgun (WGS) entry which is preliminary data.</text>
</comment>
<dbReference type="CDD" id="cd06577">
    <property type="entry name" value="PASTA_pknB"/>
    <property type="match status" value="1"/>
</dbReference>
<dbReference type="AlphaFoldDB" id="A0A9W6M0H7"/>
<evidence type="ECO:0000256" key="1">
    <source>
        <dbReference type="SAM" id="SignalP"/>
    </source>
</evidence>
<evidence type="ECO:0000313" key="3">
    <source>
        <dbReference type="EMBL" id="GLJ76935.1"/>
    </source>
</evidence>
<gene>
    <name evidence="3" type="ORF">GCM10017584_25090</name>
</gene>
<evidence type="ECO:0000313" key="4">
    <source>
        <dbReference type="Proteomes" id="UP001142372"/>
    </source>
</evidence>
<feature type="domain" description="PASTA" evidence="2">
    <location>
        <begin position="40"/>
        <end position="109"/>
    </location>
</feature>
<reference evidence="3" key="1">
    <citation type="journal article" date="2014" name="Int. J. Syst. Evol. Microbiol.">
        <title>Complete genome sequence of Corynebacterium casei LMG S-19264T (=DSM 44701T), isolated from a smear-ripened cheese.</title>
        <authorList>
            <consortium name="US DOE Joint Genome Institute (JGI-PGF)"/>
            <person name="Walter F."/>
            <person name="Albersmeier A."/>
            <person name="Kalinowski J."/>
            <person name="Ruckert C."/>
        </authorList>
    </citation>
    <scope>NUCLEOTIDE SEQUENCE</scope>
    <source>
        <strain evidence="3">VKM Ac-1401</strain>
    </source>
</reference>
<reference evidence="3" key="2">
    <citation type="submission" date="2023-01" db="EMBL/GenBank/DDBJ databases">
        <authorList>
            <person name="Sun Q."/>
            <person name="Evtushenko L."/>
        </authorList>
    </citation>
    <scope>NUCLEOTIDE SEQUENCE</scope>
    <source>
        <strain evidence="3">VKM Ac-1401</strain>
    </source>
</reference>